<keyword evidence="1" id="KW-0596">Phosphopantetheine</keyword>
<feature type="domain" description="Carrier" evidence="3">
    <location>
        <begin position="822"/>
        <end position="899"/>
    </location>
</feature>
<dbReference type="CDD" id="cd05235">
    <property type="entry name" value="SDR_e1"/>
    <property type="match status" value="1"/>
</dbReference>
<gene>
    <name evidence="4" type="ORF">N0F65_006743</name>
</gene>
<reference evidence="4" key="1">
    <citation type="submission" date="2022-11" db="EMBL/GenBank/DDBJ databases">
        <authorList>
            <person name="Morgan W.R."/>
            <person name="Tartar A."/>
        </authorList>
    </citation>
    <scope>NUCLEOTIDE SEQUENCE</scope>
    <source>
        <strain evidence="4">ARSEF 373</strain>
    </source>
</reference>
<dbReference type="PROSITE" id="PS50075">
    <property type="entry name" value="CARRIER"/>
    <property type="match status" value="1"/>
</dbReference>
<reference evidence="4" key="2">
    <citation type="journal article" date="2023" name="Microbiol Resour">
        <title>Decontamination and Annotation of the Draft Genome Sequence of the Oomycete Lagenidium giganteum ARSEF 373.</title>
        <authorList>
            <person name="Morgan W.R."/>
            <person name="Tartar A."/>
        </authorList>
    </citation>
    <scope>NUCLEOTIDE SEQUENCE</scope>
    <source>
        <strain evidence="4">ARSEF 373</strain>
    </source>
</reference>
<dbReference type="InterPro" id="IPR042099">
    <property type="entry name" value="ANL_N_sf"/>
</dbReference>
<dbReference type="SUPFAM" id="SSF53474">
    <property type="entry name" value="alpha/beta-Hydrolases"/>
    <property type="match status" value="1"/>
</dbReference>
<sequence length="1322" mass="146259">MHEPRVVVRATRFLENEAAPLRVLCVPHAAGSASALAAECVAAIHATQLQLEVWGLDWTWHSTSDDEGNQAPKDAQQRADAWVNAARRELSGQFFDKPFVMVGHSVGALAAVALVRHLDSKNFALPMHVFVSGAACPAEARVFDEEATLRADDTLLALLESWNGTPEEILTDEQSRSIVIDKLREDLRLHNSLVATLTAPASQQLPPRVDLSVYGGSQDVTVPVNALDGWGRWVDNQEDAFDLQVLAGDHFFVTSSGRAAFHSALTARLATLIARNAVESTALIKQWNSKKAPYPADKCLHDLFTDAVKRSPDAIAMYYEGKTLTFAEVDRQSELLADYLFHLGVRPNRISGIFMEHSIEFVIAYIAALKAGGAYMPLEIVYPPELLSRVLEESQPTVILTKSTFRNRLPDWQTAFCMDRDWLDSLQNLQIPPMPIDRVRTHPDDLAYVVMSSGTTGVPKGICCPHRGAVHSYDWRLVNCPFTPNDRVASHVFFVWELLRPMLGNKPLYIIPDDTIYDPVKLVAYIHQHTITRILFTPSLLQLALDTVAESELLDALKSLRLVWLCGEVVTIELRDRFVRLFPACELQNLYSVSECHDVSAIDLAHMNEFGNALSVKYASCGQVMPNVSAYVLDDDFNPVTVGVTGELYIGGPCLAIGYLNRPQQTAQRFLKNVVPGETVYKTGDRARFLPNGHLQLIGRCDFMVKIRGYSVVLGAVEAALAQHPLVSTAVVLTEGDEGHDKRLVAYIVPDNWDKFPSAATLREFLKEKLPHYAIPSVFVQLDALPINSASGKLDRKKIPSVEVATKLLNESFDITVAADNLPQSDTEKRLAEIWVDLLRLEVNHLSRTTSFFDVGGHSLLATRLVSSIRDAFDVHLTLADILVAPELNAIAGRIDAAREHRVIDQQTKVVLPLEAALDSSIYPAATRKAGYSRYRVEMVSKRPRNILLTGCTGFLGAHLLHSLLKDTNATVYCLVRASSSESALERARQALNKFDLLDEHLRDDFEERVVAIPGDLSQPLLGVGEDVFKTLASEIDAILHNGAEVNLVKPYSALKGPNVLGTQEVLRLAVTNGLAKTRVKSVHYISTNGVFSTASNEIVLKETADLRESWENLENGYAQSKWVAEHMCHEAASRGLPVSIMRPGNMAPSSKTGKWNTDDFMYLLLKGCWEVGSVPDRADWFFDMTPVDFAAKTIVHFAALYPVHCLGQTLHIQNPSPPVPATRFFDVFVQAAAKACSKKLQTIAFKEWQAQLSAGPEHTKTTDLERLTAGMDAFDVYLKSRKVFDCAVARQLLEGTAISCPHVGSELMQTYLRTFSSNHTS</sequence>
<dbReference type="PROSITE" id="PS00012">
    <property type="entry name" value="PHOSPHOPANTETHEINE"/>
    <property type="match status" value="1"/>
</dbReference>
<name>A0AAV2YYQ3_9STRA</name>
<dbReference type="EMBL" id="DAKRPA010000099">
    <property type="protein sequence ID" value="DAZ98711.1"/>
    <property type="molecule type" value="Genomic_DNA"/>
</dbReference>
<dbReference type="InterPro" id="IPR006162">
    <property type="entry name" value="Ppantetheine_attach_site"/>
</dbReference>
<dbReference type="Gene3D" id="3.40.50.720">
    <property type="entry name" value="NAD(P)-binding Rossmann-like Domain"/>
    <property type="match status" value="1"/>
</dbReference>
<evidence type="ECO:0000256" key="2">
    <source>
        <dbReference type="ARBA" id="ARBA00022553"/>
    </source>
</evidence>
<dbReference type="SUPFAM" id="SSF56801">
    <property type="entry name" value="Acetyl-CoA synthetase-like"/>
    <property type="match status" value="1"/>
</dbReference>
<dbReference type="PROSITE" id="PS00455">
    <property type="entry name" value="AMP_BINDING"/>
    <property type="match status" value="1"/>
</dbReference>
<organism evidence="4 5">
    <name type="scientific">Lagenidium giganteum</name>
    <dbReference type="NCBI Taxonomy" id="4803"/>
    <lineage>
        <taxon>Eukaryota</taxon>
        <taxon>Sar</taxon>
        <taxon>Stramenopiles</taxon>
        <taxon>Oomycota</taxon>
        <taxon>Peronosporomycetes</taxon>
        <taxon>Pythiales</taxon>
        <taxon>Pythiaceae</taxon>
    </lineage>
</organism>
<dbReference type="SUPFAM" id="SSF47336">
    <property type="entry name" value="ACP-like"/>
    <property type="match status" value="1"/>
</dbReference>
<dbReference type="Gene3D" id="3.40.50.12780">
    <property type="entry name" value="N-terminal domain of ligase-like"/>
    <property type="match status" value="1"/>
</dbReference>
<keyword evidence="5" id="KW-1185">Reference proteome</keyword>
<evidence type="ECO:0000313" key="5">
    <source>
        <dbReference type="Proteomes" id="UP001146120"/>
    </source>
</evidence>
<dbReference type="Proteomes" id="UP001146120">
    <property type="component" value="Unassembled WGS sequence"/>
</dbReference>
<dbReference type="InterPro" id="IPR013120">
    <property type="entry name" value="FAR_NAD-bd"/>
</dbReference>
<dbReference type="Gene3D" id="3.40.50.1820">
    <property type="entry name" value="alpha/beta hydrolase"/>
    <property type="match status" value="1"/>
</dbReference>
<dbReference type="InterPro" id="IPR000873">
    <property type="entry name" value="AMP-dep_synth/lig_dom"/>
</dbReference>
<protein>
    <recommendedName>
        <fullName evidence="3">Carrier domain-containing protein</fullName>
    </recommendedName>
</protein>
<dbReference type="InterPro" id="IPR001031">
    <property type="entry name" value="Thioesterase"/>
</dbReference>
<dbReference type="PANTHER" id="PTHR44845:SF6">
    <property type="entry name" value="BETA-ALANINE-ACTIVATING ENZYME"/>
    <property type="match status" value="1"/>
</dbReference>
<evidence type="ECO:0000259" key="3">
    <source>
        <dbReference type="PROSITE" id="PS50075"/>
    </source>
</evidence>
<proteinExistence type="predicted"/>
<dbReference type="Pfam" id="PF00501">
    <property type="entry name" value="AMP-binding"/>
    <property type="match status" value="1"/>
</dbReference>
<dbReference type="InterPro" id="IPR029058">
    <property type="entry name" value="AB_hydrolase_fold"/>
</dbReference>
<evidence type="ECO:0000313" key="4">
    <source>
        <dbReference type="EMBL" id="DAZ98711.1"/>
    </source>
</evidence>
<keyword evidence="2" id="KW-0597">Phosphoprotein</keyword>
<dbReference type="Pfam" id="PF00550">
    <property type="entry name" value="PP-binding"/>
    <property type="match status" value="1"/>
</dbReference>
<dbReference type="Pfam" id="PF07993">
    <property type="entry name" value="NAD_binding_4"/>
    <property type="match status" value="1"/>
</dbReference>
<dbReference type="InterPro" id="IPR009081">
    <property type="entry name" value="PP-bd_ACP"/>
</dbReference>
<dbReference type="InterPro" id="IPR036291">
    <property type="entry name" value="NAD(P)-bd_dom_sf"/>
</dbReference>
<dbReference type="InterPro" id="IPR025110">
    <property type="entry name" value="AMP-bd_C"/>
</dbReference>
<dbReference type="InterPro" id="IPR045851">
    <property type="entry name" value="AMP-bd_C_sf"/>
</dbReference>
<dbReference type="NCBIfam" id="TIGR01746">
    <property type="entry name" value="Thioester-redct"/>
    <property type="match status" value="1"/>
</dbReference>
<dbReference type="Pfam" id="PF00975">
    <property type="entry name" value="Thioesterase"/>
    <property type="match status" value="1"/>
</dbReference>
<dbReference type="Gene3D" id="1.10.1200.10">
    <property type="entry name" value="ACP-like"/>
    <property type="match status" value="1"/>
</dbReference>
<dbReference type="PANTHER" id="PTHR44845">
    <property type="entry name" value="CARRIER DOMAIN-CONTAINING PROTEIN"/>
    <property type="match status" value="1"/>
</dbReference>
<dbReference type="Pfam" id="PF13193">
    <property type="entry name" value="AMP-binding_C"/>
    <property type="match status" value="1"/>
</dbReference>
<dbReference type="InterPro" id="IPR036736">
    <property type="entry name" value="ACP-like_sf"/>
</dbReference>
<evidence type="ECO:0000256" key="1">
    <source>
        <dbReference type="ARBA" id="ARBA00022450"/>
    </source>
</evidence>
<dbReference type="Gene3D" id="3.30.300.30">
    <property type="match status" value="1"/>
</dbReference>
<dbReference type="CDD" id="cd05930">
    <property type="entry name" value="A_NRPS"/>
    <property type="match status" value="1"/>
</dbReference>
<accession>A0AAV2YYQ3</accession>
<dbReference type="SUPFAM" id="SSF51735">
    <property type="entry name" value="NAD(P)-binding Rossmann-fold domains"/>
    <property type="match status" value="1"/>
</dbReference>
<dbReference type="InterPro" id="IPR010080">
    <property type="entry name" value="Thioester_reductase-like_dom"/>
</dbReference>
<dbReference type="InterPro" id="IPR020845">
    <property type="entry name" value="AMP-binding_CS"/>
</dbReference>
<comment type="caution">
    <text evidence="4">The sequence shown here is derived from an EMBL/GenBank/DDBJ whole genome shotgun (WGS) entry which is preliminary data.</text>
</comment>